<keyword evidence="2" id="KW-0812">Transmembrane</keyword>
<feature type="region of interest" description="Disordered" evidence="1">
    <location>
        <begin position="1"/>
        <end position="22"/>
    </location>
</feature>
<evidence type="ECO:0000313" key="4">
    <source>
        <dbReference type="Proteomes" id="UP001174997"/>
    </source>
</evidence>
<keyword evidence="2" id="KW-0472">Membrane</keyword>
<name>A0AA39ZJA3_9PEZI</name>
<comment type="caution">
    <text evidence="3">The sequence shown here is derived from an EMBL/GenBank/DDBJ whole genome shotgun (WGS) entry which is preliminary data.</text>
</comment>
<keyword evidence="2" id="KW-1133">Transmembrane helix</keyword>
<dbReference type="AlphaFoldDB" id="A0AA39ZJA3"/>
<evidence type="ECO:0008006" key="5">
    <source>
        <dbReference type="Google" id="ProtNLM"/>
    </source>
</evidence>
<reference evidence="3" key="1">
    <citation type="submission" date="2023-06" db="EMBL/GenBank/DDBJ databases">
        <title>Genome-scale phylogeny and comparative genomics of the fungal order Sordariales.</title>
        <authorList>
            <consortium name="Lawrence Berkeley National Laboratory"/>
            <person name="Hensen N."/>
            <person name="Bonometti L."/>
            <person name="Westerberg I."/>
            <person name="Brannstrom I.O."/>
            <person name="Guillou S."/>
            <person name="Cros-Aarteil S."/>
            <person name="Calhoun S."/>
            <person name="Haridas S."/>
            <person name="Kuo A."/>
            <person name="Mondo S."/>
            <person name="Pangilinan J."/>
            <person name="Riley R."/>
            <person name="Labutti K."/>
            <person name="Andreopoulos B."/>
            <person name="Lipzen A."/>
            <person name="Chen C."/>
            <person name="Yanf M."/>
            <person name="Daum C."/>
            <person name="Ng V."/>
            <person name="Clum A."/>
            <person name="Steindorff A."/>
            <person name="Ohm R."/>
            <person name="Martin F."/>
            <person name="Silar P."/>
            <person name="Natvig D."/>
            <person name="Lalanne C."/>
            <person name="Gautier V."/>
            <person name="Ament-Velasquez S.L."/>
            <person name="Kruys A."/>
            <person name="Hutchinson M.I."/>
            <person name="Powell A.J."/>
            <person name="Barry K."/>
            <person name="Miller A.N."/>
            <person name="Grigoriev I.V."/>
            <person name="Debuchy R."/>
            <person name="Gladieux P."/>
            <person name="Thoren M.H."/>
            <person name="Johannesson H."/>
        </authorList>
    </citation>
    <scope>NUCLEOTIDE SEQUENCE</scope>
    <source>
        <strain evidence="3">CBS 307.81</strain>
    </source>
</reference>
<protein>
    <recommendedName>
        <fullName evidence="5">Transmembrane protein</fullName>
    </recommendedName>
</protein>
<proteinExistence type="predicted"/>
<dbReference type="EMBL" id="JAULSY010000016">
    <property type="protein sequence ID" value="KAK0672054.1"/>
    <property type="molecule type" value="Genomic_DNA"/>
</dbReference>
<feature type="transmembrane region" description="Helical" evidence="2">
    <location>
        <begin position="179"/>
        <end position="201"/>
    </location>
</feature>
<evidence type="ECO:0000313" key="3">
    <source>
        <dbReference type="EMBL" id="KAK0672054.1"/>
    </source>
</evidence>
<dbReference type="Proteomes" id="UP001174997">
    <property type="component" value="Unassembled WGS sequence"/>
</dbReference>
<evidence type="ECO:0000256" key="2">
    <source>
        <dbReference type="SAM" id="Phobius"/>
    </source>
</evidence>
<feature type="transmembrane region" description="Helical" evidence="2">
    <location>
        <begin position="99"/>
        <end position="117"/>
    </location>
</feature>
<feature type="compositionally biased region" description="Polar residues" evidence="1">
    <location>
        <begin position="1"/>
        <end position="14"/>
    </location>
</feature>
<accession>A0AA39ZJA3</accession>
<keyword evidence="4" id="KW-1185">Reference proteome</keyword>
<sequence length="280" mass="30493">MASTTIPPKSSRPTSPVMAQPPNTITTAALNPGMVYAPLSTRADSLIGTSSFSFSSSSDSNGKRYKLATPFTTALRVILIVLTIADIVVWLSGTFFSTGTLIFGHIWLWVLLFWNLVHVRYPLFCKKFGGPPRINHRIPCLPTILLQIGDCACVLNDSDSNSDDEETGVKKKKKTGCGLGWAVDIVLGVPSIVVASSYWGWLYESYDEHARALSHAVGALSIFVGLFSIVTARRLIIFQMGLVIKSLDEEHEGPGGQYNRIRLPVDTSDRRTAGIVSFSA</sequence>
<feature type="transmembrane region" description="Helical" evidence="2">
    <location>
        <begin position="73"/>
        <end position="93"/>
    </location>
</feature>
<organism evidence="3 4">
    <name type="scientific">Cercophora samala</name>
    <dbReference type="NCBI Taxonomy" id="330535"/>
    <lineage>
        <taxon>Eukaryota</taxon>
        <taxon>Fungi</taxon>
        <taxon>Dikarya</taxon>
        <taxon>Ascomycota</taxon>
        <taxon>Pezizomycotina</taxon>
        <taxon>Sordariomycetes</taxon>
        <taxon>Sordariomycetidae</taxon>
        <taxon>Sordariales</taxon>
        <taxon>Lasiosphaeriaceae</taxon>
        <taxon>Cercophora</taxon>
    </lineage>
</organism>
<evidence type="ECO:0000256" key="1">
    <source>
        <dbReference type="SAM" id="MobiDB-lite"/>
    </source>
</evidence>
<feature type="transmembrane region" description="Helical" evidence="2">
    <location>
        <begin position="213"/>
        <end position="232"/>
    </location>
</feature>
<gene>
    <name evidence="3" type="ORF">QBC41DRAFT_39051</name>
</gene>